<dbReference type="AlphaFoldDB" id="A0A9Q0Y408"/>
<reference evidence="2" key="1">
    <citation type="journal article" date="2023" name="DNA Res.">
        <title>Chromosome-level genome assembly of Phrynocephalus forsythii using third-generation DNA sequencing and Hi-C analysis.</title>
        <authorList>
            <person name="Qi Y."/>
            <person name="Zhao W."/>
            <person name="Zhao Y."/>
            <person name="Niu C."/>
            <person name="Cao S."/>
            <person name="Zhang Y."/>
        </authorList>
    </citation>
    <scope>NUCLEOTIDE SEQUENCE</scope>
    <source>
        <tissue evidence="2">Muscle</tissue>
    </source>
</reference>
<evidence type="ECO:0000313" key="3">
    <source>
        <dbReference type="Proteomes" id="UP001142489"/>
    </source>
</evidence>
<proteinExistence type="predicted"/>
<keyword evidence="3" id="KW-1185">Reference proteome</keyword>
<organism evidence="2 3">
    <name type="scientific">Phrynocephalus forsythii</name>
    <dbReference type="NCBI Taxonomy" id="171643"/>
    <lineage>
        <taxon>Eukaryota</taxon>
        <taxon>Metazoa</taxon>
        <taxon>Chordata</taxon>
        <taxon>Craniata</taxon>
        <taxon>Vertebrata</taxon>
        <taxon>Euteleostomi</taxon>
        <taxon>Lepidosauria</taxon>
        <taxon>Squamata</taxon>
        <taxon>Bifurcata</taxon>
        <taxon>Unidentata</taxon>
        <taxon>Episquamata</taxon>
        <taxon>Toxicofera</taxon>
        <taxon>Iguania</taxon>
        <taxon>Acrodonta</taxon>
        <taxon>Agamidae</taxon>
        <taxon>Agaminae</taxon>
        <taxon>Phrynocephalus</taxon>
    </lineage>
</organism>
<sequence length="202" mass="22623">MGVLFSSLSSVLLTVAPKPTSNPEDMPLVDQAWEWEPWWTPYFLASVAAAAAALFWWFLCRRRGGRVYYAQVRTSGKTGGCETQFLKEVSKLLSQRGVSLRLMEFTRTSQHLLLLFCPIASRMGTDLENALEGEQKTLLVVMHYVSKGNTDAFVDPRQVSHPAVLQTIHTRYTLPDGIYRCKLNMAAVVEMADAINDLAKGH</sequence>
<dbReference type="Proteomes" id="UP001142489">
    <property type="component" value="Unassembled WGS sequence"/>
</dbReference>
<dbReference type="EMBL" id="JAPFRF010000002">
    <property type="protein sequence ID" value="KAJ7341392.1"/>
    <property type="molecule type" value="Genomic_DNA"/>
</dbReference>
<accession>A0A9Q0Y408</accession>
<evidence type="ECO:0000256" key="1">
    <source>
        <dbReference type="SAM" id="Phobius"/>
    </source>
</evidence>
<feature type="transmembrane region" description="Helical" evidence="1">
    <location>
        <begin position="41"/>
        <end position="59"/>
    </location>
</feature>
<comment type="caution">
    <text evidence="2">The sequence shown here is derived from an EMBL/GenBank/DDBJ whole genome shotgun (WGS) entry which is preliminary data.</text>
</comment>
<evidence type="ECO:0000313" key="2">
    <source>
        <dbReference type="EMBL" id="KAJ7341392.1"/>
    </source>
</evidence>
<dbReference type="OrthoDB" id="8446971at2759"/>
<name>A0A9Q0Y408_9SAUR</name>
<keyword evidence="1" id="KW-0472">Membrane</keyword>
<keyword evidence="1" id="KW-1133">Transmembrane helix</keyword>
<protein>
    <submittedName>
        <fullName evidence="2">Uncharacterized protein</fullName>
    </submittedName>
</protein>
<keyword evidence="1" id="KW-0812">Transmembrane</keyword>
<gene>
    <name evidence="2" type="ORF">JRQ81_005440</name>
</gene>